<accession>A0A844YZ98</accession>
<dbReference type="Proteomes" id="UP000466966">
    <property type="component" value="Unassembled WGS sequence"/>
</dbReference>
<dbReference type="EMBL" id="WTYV01000006">
    <property type="protein sequence ID" value="MXO72879.1"/>
    <property type="molecule type" value="Genomic_DNA"/>
</dbReference>
<protein>
    <recommendedName>
        <fullName evidence="3">Terminase</fullName>
    </recommendedName>
</protein>
<dbReference type="InterPro" id="IPR027417">
    <property type="entry name" value="P-loop_NTPase"/>
</dbReference>
<evidence type="ECO:0000313" key="1">
    <source>
        <dbReference type="EMBL" id="MXO72879.1"/>
    </source>
</evidence>
<dbReference type="AlphaFoldDB" id="A0A844YZ98"/>
<proteinExistence type="predicted"/>
<organism evidence="1 2">
    <name type="scientific">Alteraurantiacibacter buctensis</name>
    <dbReference type="NCBI Taxonomy" id="1503981"/>
    <lineage>
        <taxon>Bacteria</taxon>
        <taxon>Pseudomonadati</taxon>
        <taxon>Pseudomonadota</taxon>
        <taxon>Alphaproteobacteria</taxon>
        <taxon>Sphingomonadales</taxon>
        <taxon>Erythrobacteraceae</taxon>
        <taxon>Alteraurantiacibacter</taxon>
    </lineage>
</organism>
<gene>
    <name evidence="1" type="ORF">GRI99_14700</name>
</gene>
<sequence length="441" mass="50338">MPEITLPNRWEPRAYQDNLWRYMHNGGKRASVIWPRRHGKDDVALHFTSCAAHERVGVYWHLLPQQNQARKAIWDAVDPHTGMKRIDWAFPRELRETTREQDMMIRFKCGSTWQVIGSDNYDALVGTPPVGVVFSEWALSNPQAWSLIRPILAENGGWAMFITTPRGRNHAHRMHEMAEASPDWFAERLIASETGVFAPDVLETERQELITERGEEDGEAIFQQEYMTSFSAGLPGAYYAKLIDKAEADGRIGFVPYNPQRQVHTAWDLGRNDATVIWFVQANGSGWDVIDYYANTSVGIDHYVKHVKGKDYNYGEHLLPHDAENEHLVSTTGSIAQTAETMGLKGVRIVPRTKSVANDINEVRQIIPICRFDKEKCTKGLDALRSYRRVWDEKLRAYRDTPLHDWASDPADAFRTFAIGKPKDVGQFEALDLSNLKRAMA</sequence>
<dbReference type="OrthoDB" id="479677at2"/>
<reference evidence="1 2" key="1">
    <citation type="submission" date="2019-12" db="EMBL/GenBank/DDBJ databases">
        <title>Genomic-based taxomic classification of the family Erythrobacteraceae.</title>
        <authorList>
            <person name="Xu L."/>
        </authorList>
    </citation>
    <scope>NUCLEOTIDE SEQUENCE [LARGE SCALE GENOMIC DNA]</scope>
    <source>
        <strain evidence="1 2">M0322</strain>
    </source>
</reference>
<name>A0A844YZ98_9SPHN</name>
<evidence type="ECO:0000313" key="2">
    <source>
        <dbReference type="Proteomes" id="UP000466966"/>
    </source>
</evidence>
<keyword evidence="2" id="KW-1185">Reference proteome</keyword>
<comment type="caution">
    <text evidence="1">The sequence shown here is derived from an EMBL/GenBank/DDBJ whole genome shotgun (WGS) entry which is preliminary data.</text>
</comment>
<dbReference type="RefSeq" id="WP_160772810.1">
    <property type="nucleotide sequence ID" value="NZ_WTYV01000006.1"/>
</dbReference>
<dbReference type="Gene3D" id="3.40.50.300">
    <property type="entry name" value="P-loop containing nucleotide triphosphate hydrolases"/>
    <property type="match status" value="1"/>
</dbReference>
<evidence type="ECO:0008006" key="3">
    <source>
        <dbReference type="Google" id="ProtNLM"/>
    </source>
</evidence>